<dbReference type="STRING" id="29139.ENSVURP00010003385"/>
<evidence type="ECO:0000313" key="1">
    <source>
        <dbReference type="Ensembl" id="ENSVURP00010003385.1"/>
    </source>
</evidence>
<dbReference type="Ensembl" id="ENSVURT00010003843.1">
    <property type="protein sequence ID" value="ENSVURP00010003385.1"/>
    <property type="gene ID" value="ENSVURG00010002722.1"/>
</dbReference>
<organism evidence="1 2">
    <name type="scientific">Vombatus ursinus</name>
    <name type="common">Common wombat</name>
    <dbReference type="NCBI Taxonomy" id="29139"/>
    <lineage>
        <taxon>Eukaryota</taxon>
        <taxon>Metazoa</taxon>
        <taxon>Chordata</taxon>
        <taxon>Craniata</taxon>
        <taxon>Vertebrata</taxon>
        <taxon>Euteleostomi</taxon>
        <taxon>Mammalia</taxon>
        <taxon>Metatheria</taxon>
        <taxon>Diprotodontia</taxon>
        <taxon>Vombatidae</taxon>
        <taxon>Vombatus</taxon>
    </lineage>
</organism>
<reference evidence="1" key="3">
    <citation type="submission" date="2025-09" db="UniProtKB">
        <authorList>
            <consortium name="Ensembl"/>
        </authorList>
    </citation>
    <scope>IDENTIFICATION</scope>
</reference>
<sequence length="125" mass="13601">MAQRMVLRRFLAPVLSRKLPQCCWVPRPPEFLAQGSSGRPAAAPSLTRPFSTTKISKVIFDVQDRLDFQVRGVNSETLEVVDFHAQCVFALSCLIPTPLLPSPPPKETGEGPVSVGLLNSGVALF</sequence>
<reference evidence="1" key="2">
    <citation type="submission" date="2025-08" db="UniProtKB">
        <authorList>
            <consortium name="Ensembl"/>
        </authorList>
    </citation>
    <scope>IDENTIFICATION</scope>
</reference>
<protein>
    <submittedName>
        <fullName evidence="1">Uncharacterized protein</fullName>
    </submittedName>
</protein>
<reference evidence="2" key="1">
    <citation type="submission" date="2018-12" db="EMBL/GenBank/DDBJ databases">
        <authorList>
            <person name="Yazar S."/>
        </authorList>
    </citation>
    <scope>NUCLEOTIDE SEQUENCE [LARGE SCALE GENOMIC DNA]</scope>
</reference>
<dbReference type="Proteomes" id="UP000314987">
    <property type="component" value="Unassembled WGS sequence"/>
</dbReference>
<keyword evidence="2" id="KW-1185">Reference proteome</keyword>
<name>A0A4X2K2F0_VOMUR</name>
<accession>A0A4X2K2F0</accession>
<proteinExistence type="predicted"/>
<evidence type="ECO:0000313" key="2">
    <source>
        <dbReference type="Proteomes" id="UP000314987"/>
    </source>
</evidence>
<dbReference type="AlphaFoldDB" id="A0A4X2K2F0"/>
<dbReference type="OMA" id="HAXVSAV"/>